<evidence type="ECO:0000313" key="3">
    <source>
        <dbReference type="Proteomes" id="UP001500889"/>
    </source>
</evidence>
<protein>
    <submittedName>
        <fullName evidence="2">Uncharacterized protein</fullName>
    </submittedName>
</protein>
<sequence length="285" mass="33817">MEQGSGMQVDVCPNPMLQPQTSEWVVDPYRKRSESLKIFVAALVRSWRRRGENICQLEEETQHFRDEFQYLQIKNSVRLSKALKDVELERNGELHLELMMYKRSFYEAQTSIYSLTTDKKKLIHEVECSKREHDELQAVADQRQIEICTALKKQLIDQQRLSQEEKAINRLRRKNADLVTEVTTLRRMQMEYKISEQCLTKELEETNERMSTIQEELNCLQDRMRIWNSNEPLEHEPQVRPKMEQQELFISNDSLQTECSKSNKAVFPMPQHVLLNALILFIKIL</sequence>
<keyword evidence="3" id="KW-1185">Reference proteome</keyword>
<feature type="coiled-coil region" evidence="1">
    <location>
        <begin position="119"/>
        <end position="230"/>
    </location>
</feature>
<dbReference type="Proteomes" id="UP001500889">
    <property type="component" value="Chromosome U"/>
</dbReference>
<evidence type="ECO:0000256" key="1">
    <source>
        <dbReference type="SAM" id="Coils"/>
    </source>
</evidence>
<reference evidence="2 3" key="1">
    <citation type="submission" date="2024-02" db="EMBL/GenBank/DDBJ databases">
        <title>A chromosome-level genome assembly of Drosophila madeirensis, a fruit fly species endemic to Madeira island.</title>
        <authorList>
            <person name="Tomihara K."/>
            <person name="Llopart A."/>
            <person name="Yamamoto D."/>
        </authorList>
    </citation>
    <scope>NUCLEOTIDE SEQUENCE [LARGE SCALE GENOMIC DNA]</scope>
    <source>
        <strain evidence="2 3">RF1</strain>
    </source>
</reference>
<organism evidence="2 3">
    <name type="scientific">Drosophila madeirensis</name>
    <name type="common">Fruit fly</name>
    <dbReference type="NCBI Taxonomy" id="30013"/>
    <lineage>
        <taxon>Eukaryota</taxon>
        <taxon>Metazoa</taxon>
        <taxon>Ecdysozoa</taxon>
        <taxon>Arthropoda</taxon>
        <taxon>Hexapoda</taxon>
        <taxon>Insecta</taxon>
        <taxon>Pterygota</taxon>
        <taxon>Neoptera</taxon>
        <taxon>Endopterygota</taxon>
        <taxon>Diptera</taxon>
        <taxon>Brachycera</taxon>
        <taxon>Muscomorpha</taxon>
        <taxon>Ephydroidea</taxon>
        <taxon>Drosophilidae</taxon>
        <taxon>Drosophila</taxon>
        <taxon>Sophophora</taxon>
    </lineage>
</organism>
<keyword evidence="1" id="KW-0175">Coiled coil</keyword>
<dbReference type="EMBL" id="AP029264">
    <property type="protein sequence ID" value="BFF96047.1"/>
    <property type="molecule type" value="Genomic_DNA"/>
</dbReference>
<proteinExistence type="predicted"/>
<gene>
    <name evidence="2" type="ORF">DMAD_13322</name>
</gene>
<name>A0AAU9FJT3_DROMD</name>
<accession>A0AAU9FJT3</accession>
<dbReference type="AlphaFoldDB" id="A0AAU9FJT3"/>
<evidence type="ECO:0000313" key="2">
    <source>
        <dbReference type="EMBL" id="BFF96047.1"/>
    </source>
</evidence>